<accession>A0A319CVY5</accession>
<keyword evidence="11" id="KW-1185">Reference proteome</keyword>
<organism evidence="10 11">
    <name type="scientific">Aspergillus uvarum CBS 121591</name>
    <dbReference type="NCBI Taxonomy" id="1448315"/>
    <lineage>
        <taxon>Eukaryota</taxon>
        <taxon>Fungi</taxon>
        <taxon>Dikarya</taxon>
        <taxon>Ascomycota</taxon>
        <taxon>Pezizomycotina</taxon>
        <taxon>Eurotiomycetes</taxon>
        <taxon>Eurotiomycetidae</taxon>
        <taxon>Eurotiales</taxon>
        <taxon>Aspergillaceae</taxon>
        <taxon>Aspergillus</taxon>
        <taxon>Aspergillus subgen. Circumdati</taxon>
    </lineage>
</organism>
<feature type="domain" description="Rad4 beta-hairpin" evidence="8">
    <location>
        <begin position="641"/>
        <end position="704"/>
    </location>
</feature>
<feature type="compositionally biased region" description="Acidic residues" evidence="6">
    <location>
        <begin position="925"/>
        <end position="941"/>
    </location>
</feature>
<dbReference type="InterPro" id="IPR018325">
    <property type="entry name" value="Rad4/PNGase_transGLS-fold"/>
</dbReference>
<dbReference type="InterPro" id="IPR018326">
    <property type="entry name" value="Rad4_beta-hairpin_dom1"/>
</dbReference>
<feature type="compositionally biased region" description="Low complexity" evidence="6">
    <location>
        <begin position="40"/>
        <end position="49"/>
    </location>
</feature>
<feature type="compositionally biased region" description="Basic residues" evidence="6">
    <location>
        <begin position="1038"/>
        <end position="1060"/>
    </location>
</feature>
<feature type="compositionally biased region" description="Polar residues" evidence="6">
    <location>
        <begin position="399"/>
        <end position="418"/>
    </location>
</feature>
<evidence type="ECO:0000256" key="2">
    <source>
        <dbReference type="ARBA" id="ARBA00009525"/>
    </source>
</evidence>
<evidence type="ECO:0000259" key="7">
    <source>
        <dbReference type="SMART" id="SM01030"/>
    </source>
</evidence>
<sequence length="1060" mass="116189">MPPFVSRKRVSDEDPPAPKRHNATPAVAAAAAVLDDDTDSSSTDSSLSDVPDDLQDTPNPGTTNDSDEDSSSSESEEVDWEDAFESGTGTASASAGAATPRTPSILAPVHHHHQHQDLELTLDKNEVHLADIVEGKKAPSKIERQIRITTHCLHVRFLLYHNALRNAWANDPKLHEILRRKLPPALHQEVKKWRVSSGLELPDQKPPEKKPTRKGKGKGKGKGKQPQQESRPSERDWTEGSERLEAGQPDMSRGDPIIPLLKVLAAYWKKQFTITAPGLRKQGYRPMAQLEVQIASLRNDAHDPAVHGERIADLDEFRQAAERMQGSRDLGAQLFTALLRALGIEARLVASLQPLGFGWTKAETYTPKQQQSTKPTDTEPTTDASTAAADTDEVMGLESDSSSSDAATKPPSRSNSKNLRGYDKDLPFPIYWTEAASPITHEIIPVDALVLPNAVATTPELQAAFEPRGAKAEKAKQVISYVIAYSSDKTAKDVTTRYLRRRTWPGKTKGFRIPVEKITIHPQTKSKRSRAAAPTTITYDWARVVLRVYERSPKHETAIDALENSTTLLPNQPERKNVTTTGEAPDTLQSLRTSPDFVLERFLRREEALKPGAQHVRTFTSGKGPKAKTELVYRRTDVVRCQSAESWHKEGRQIAPGQTPLKHVPIRAVTLLRKREVDEYERETGQKPKQGLYAKYQTEYIIPPPIVDGVIPKNDYGNIDCFVPSMVPRGACHVPWPGTVRICKKLGIDYAEAVTGFEFGSKMAVPVIQGVVVAAENEELVKDAWRVEEAEKRRKEARKAEARILQTWRKFLFGLRIAQRVREEYGGGDGEAGEGDREREERNPFTRQVVGQVAESAGGTPGFEAGAGDGNGDGGGFLLPGEDEEDRGGGFLLPGEDNESNRGGGFLLPGEDESSDRGGGFLLPDQEDANNDEDDDDDNDNDNEKLIIVHQRRKRATLPLAVAADTGDDDDDTPATAPTDSDEEMTGAGAGAGSGKSQADAISLSSSSSDEELSPPPDEIPDSEDDDEGFVAEYKPPATRRRTRGGGRGRGRGRGRARGK</sequence>
<dbReference type="GO" id="GO:0006289">
    <property type="term" value="P:nucleotide-excision repair"/>
    <property type="evidence" value="ECO:0007669"/>
    <property type="project" value="InterPro"/>
</dbReference>
<dbReference type="GO" id="GO:0006298">
    <property type="term" value="P:mismatch repair"/>
    <property type="evidence" value="ECO:0007669"/>
    <property type="project" value="TreeGrafter"/>
</dbReference>
<feature type="compositionally biased region" description="Acidic residues" evidence="6">
    <location>
        <begin position="65"/>
        <end position="84"/>
    </location>
</feature>
<evidence type="ECO:0000256" key="6">
    <source>
        <dbReference type="SAM" id="MobiDB-lite"/>
    </source>
</evidence>
<evidence type="ECO:0000256" key="5">
    <source>
        <dbReference type="ARBA" id="ARBA00023242"/>
    </source>
</evidence>
<dbReference type="AlphaFoldDB" id="A0A319CVY5"/>
<feature type="domain" description="Rad4 beta-hairpin" evidence="9">
    <location>
        <begin position="711"/>
        <end position="785"/>
    </location>
</feature>
<evidence type="ECO:0000259" key="8">
    <source>
        <dbReference type="SMART" id="SM01031"/>
    </source>
</evidence>
<dbReference type="PANTHER" id="PTHR12135">
    <property type="entry name" value="DNA REPAIR PROTEIN XP-C / RAD4"/>
    <property type="match status" value="1"/>
</dbReference>
<keyword evidence="5" id="KW-0539">Nucleus</keyword>
<dbReference type="SMART" id="SM01030">
    <property type="entry name" value="BHD_1"/>
    <property type="match status" value="1"/>
</dbReference>
<dbReference type="GO" id="GO:0003684">
    <property type="term" value="F:damaged DNA binding"/>
    <property type="evidence" value="ECO:0007669"/>
    <property type="project" value="InterPro"/>
</dbReference>
<dbReference type="GeneID" id="37141303"/>
<dbReference type="Gene3D" id="3.30.70.2460">
    <property type="entry name" value="Rad4, beta-hairpin domain BHD3"/>
    <property type="match status" value="1"/>
</dbReference>
<feature type="domain" description="Rad4 beta-hairpin" evidence="7">
    <location>
        <begin position="581"/>
        <end position="639"/>
    </location>
</feature>
<feature type="compositionally biased region" description="Low complexity" evidence="6">
    <location>
        <begin position="86"/>
        <end position="99"/>
    </location>
</feature>
<feature type="region of interest" description="Disordered" evidence="6">
    <location>
        <begin position="856"/>
        <end position="1060"/>
    </location>
</feature>
<dbReference type="PANTHER" id="PTHR12135:SF2">
    <property type="entry name" value="DNA REPAIR PROTEIN RAD34"/>
    <property type="match status" value="1"/>
</dbReference>
<feature type="compositionally biased region" description="Low complexity" evidence="6">
    <location>
        <begin position="995"/>
        <end position="1008"/>
    </location>
</feature>
<dbReference type="GO" id="GO:0071942">
    <property type="term" value="C:XPC complex"/>
    <property type="evidence" value="ECO:0007669"/>
    <property type="project" value="TreeGrafter"/>
</dbReference>
<evidence type="ECO:0000313" key="10">
    <source>
        <dbReference type="EMBL" id="PYH83043.1"/>
    </source>
</evidence>
<feature type="compositionally biased region" description="Basic and acidic residues" evidence="6">
    <location>
        <begin position="231"/>
        <end position="245"/>
    </location>
</feature>
<dbReference type="GO" id="GO:0003697">
    <property type="term" value="F:single-stranded DNA binding"/>
    <property type="evidence" value="ECO:0007669"/>
    <property type="project" value="TreeGrafter"/>
</dbReference>
<dbReference type="Gene3D" id="3.90.260.10">
    <property type="entry name" value="Transglutaminase-like"/>
    <property type="match status" value="1"/>
</dbReference>
<dbReference type="InterPro" id="IPR042488">
    <property type="entry name" value="Rad4_BHD3_sf"/>
</dbReference>
<name>A0A319CVY5_9EURO</name>
<dbReference type="RefSeq" id="XP_025493243.1">
    <property type="nucleotide sequence ID" value="XM_025638561.1"/>
</dbReference>
<dbReference type="SMART" id="SM01031">
    <property type="entry name" value="BHD_2"/>
    <property type="match status" value="1"/>
</dbReference>
<dbReference type="GO" id="GO:0005737">
    <property type="term" value="C:cytoplasm"/>
    <property type="evidence" value="ECO:0007669"/>
    <property type="project" value="TreeGrafter"/>
</dbReference>
<dbReference type="FunFam" id="3.30.70.2460:FF:000001">
    <property type="entry name" value="DNA repair protein Rad4 family"/>
    <property type="match status" value="1"/>
</dbReference>
<dbReference type="Gene3D" id="2.20.20.110">
    <property type="entry name" value="Rad4, beta-hairpin domain BHD1"/>
    <property type="match status" value="1"/>
</dbReference>
<dbReference type="Pfam" id="PF10403">
    <property type="entry name" value="BHD_1"/>
    <property type="match status" value="1"/>
</dbReference>
<dbReference type="Pfam" id="PF10404">
    <property type="entry name" value="BHD_2"/>
    <property type="match status" value="1"/>
</dbReference>
<dbReference type="InterPro" id="IPR038765">
    <property type="entry name" value="Papain-like_cys_pep_sf"/>
</dbReference>
<evidence type="ECO:0000256" key="4">
    <source>
        <dbReference type="ARBA" id="ARBA00023204"/>
    </source>
</evidence>
<feature type="region of interest" description="Disordered" evidence="6">
    <location>
        <begin position="196"/>
        <end position="252"/>
    </location>
</feature>
<dbReference type="GO" id="GO:0000111">
    <property type="term" value="C:nucleotide-excision repair factor 2 complex"/>
    <property type="evidence" value="ECO:0007669"/>
    <property type="project" value="TreeGrafter"/>
</dbReference>
<feature type="region of interest" description="Disordered" evidence="6">
    <location>
        <begin position="1"/>
        <end position="103"/>
    </location>
</feature>
<proteinExistence type="inferred from homology"/>
<gene>
    <name evidence="10" type="ORF">BO82DRAFT_391280</name>
</gene>
<dbReference type="InterPro" id="IPR018327">
    <property type="entry name" value="BHD_2"/>
</dbReference>
<dbReference type="InterPro" id="IPR036985">
    <property type="entry name" value="Transglutaminase-like_sf"/>
</dbReference>
<feature type="compositionally biased region" description="Basic and acidic residues" evidence="6">
    <location>
        <begin position="834"/>
        <end position="844"/>
    </location>
</feature>
<dbReference type="Pfam" id="PF03835">
    <property type="entry name" value="Rad4"/>
    <property type="match status" value="1"/>
</dbReference>
<feature type="region of interest" description="Disordered" evidence="6">
    <location>
        <begin position="365"/>
        <end position="420"/>
    </location>
</feature>
<dbReference type="VEuPathDB" id="FungiDB:BO82DRAFT_391280"/>
<feature type="compositionally biased region" description="Acidic residues" evidence="6">
    <location>
        <begin position="1009"/>
        <end position="1030"/>
    </location>
</feature>
<comment type="similarity">
    <text evidence="2">Belongs to the XPC family.</text>
</comment>
<feature type="region of interest" description="Disordered" evidence="6">
    <location>
        <begin position="563"/>
        <end position="590"/>
    </location>
</feature>
<dbReference type="InterPro" id="IPR004583">
    <property type="entry name" value="DNA_repair_Rad4"/>
</dbReference>
<dbReference type="EMBL" id="KZ821692">
    <property type="protein sequence ID" value="PYH83043.1"/>
    <property type="molecule type" value="Genomic_DNA"/>
</dbReference>
<feature type="compositionally biased region" description="Gly residues" evidence="6">
    <location>
        <begin position="859"/>
        <end position="878"/>
    </location>
</feature>
<feature type="compositionally biased region" description="Low complexity" evidence="6">
    <location>
        <begin position="23"/>
        <end position="33"/>
    </location>
</feature>
<evidence type="ECO:0000256" key="1">
    <source>
        <dbReference type="ARBA" id="ARBA00004123"/>
    </source>
</evidence>
<dbReference type="SUPFAM" id="SSF54001">
    <property type="entry name" value="Cysteine proteinases"/>
    <property type="match status" value="1"/>
</dbReference>
<dbReference type="Pfam" id="PF10405">
    <property type="entry name" value="BHD_3"/>
    <property type="match status" value="1"/>
</dbReference>
<dbReference type="STRING" id="1448315.A0A319CVY5"/>
<dbReference type="OrthoDB" id="300780at2759"/>
<dbReference type="SMART" id="SM01032">
    <property type="entry name" value="BHD_3"/>
    <property type="match status" value="1"/>
</dbReference>
<comment type="subcellular location">
    <subcellularLocation>
        <location evidence="1">Nucleus</location>
    </subcellularLocation>
</comment>
<feature type="compositionally biased region" description="Basic residues" evidence="6">
    <location>
        <begin position="211"/>
        <end position="223"/>
    </location>
</feature>
<feature type="compositionally biased region" description="Polar residues" evidence="6">
    <location>
        <begin position="578"/>
        <end position="590"/>
    </location>
</feature>
<evidence type="ECO:0000256" key="3">
    <source>
        <dbReference type="ARBA" id="ARBA00022763"/>
    </source>
</evidence>
<evidence type="ECO:0000313" key="11">
    <source>
        <dbReference type="Proteomes" id="UP000248340"/>
    </source>
</evidence>
<protein>
    <submittedName>
        <fullName evidence="10">Rad4-domain-containing protein</fullName>
    </submittedName>
</protein>
<evidence type="ECO:0000259" key="9">
    <source>
        <dbReference type="SMART" id="SM01032"/>
    </source>
</evidence>
<feature type="region of interest" description="Disordered" evidence="6">
    <location>
        <begin position="825"/>
        <end position="844"/>
    </location>
</feature>
<dbReference type="Proteomes" id="UP000248340">
    <property type="component" value="Unassembled WGS sequence"/>
</dbReference>
<reference evidence="10 11" key="1">
    <citation type="submission" date="2016-12" db="EMBL/GenBank/DDBJ databases">
        <title>The genomes of Aspergillus section Nigri reveals drivers in fungal speciation.</title>
        <authorList>
            <consortium name="DOE Joint Genome Institute"/>
            <person name="Vesth T.C."/>
            <person name="Nybo J."/>
            <person name="Theobald S."/>
            <person name="Brandl J."/>
            <person name="Frisvad J.C."/>
            <person name="Nielsen K.F."/>
            <person name="Lyhne E.K."/>
            <person name="Kogle M.E."/>
            <person name="Kuo A."/>
            <person name="Riley R."/>
            <person name="Clum A."/>
            <person name="Nolan M."/>
            <person name="Lipzen A."/>
            <person name="Salamov A."/>
            <person name="Henrissat B."/>
            <person name="Wiebenga A."/>
            <person name="De Vries R.P."/>
            <person name="Grigoriev I.V."/>
            <person name="Mortensen U.H."/>
            <person name="Andersen M.R."/>
            <person name="Baker S.E."/>
        </authorList>
    </citation>
    <scope>NUCLEOTIDE SEQUENCE [LARGE SCALE GENOMIC DNA]</scope>
    <source>
        <strain evidence="10 11">CBS 121591</strain>
    </source>
</reference>
<feature type="compositionally biased region" description="Low complexity" evidence="6">
    <location>
        <begin position="378"/>
        <end position="389"/>
    </location>
</feature>
<dbReference type="InterPro" id="IPR018328">
    <property type="entry name" value="Rad4_beta-hairpin_dom3"/>
</dbReference>
<keyword evidence="3" id="KW-0227">DNA damage</keyword>
<keyword evidence="4" id="KW-0234">DNA repair</keyword>